<organism evidence="2 3">
    <name type="scientific">Sphagnum jensenii</name>
    <dbReference type="NCBI Taxonomy" id="128206"/>
    <lineage>
        <taxon>Eukaryota</taxon>
        <taxon>Viridiplantae</taxon>
        <taxon>Streptophyta</taxon>
        <taxon>Embryophyta</taxon>
        <taxon>Bryophyta</taxon>
        <taxon>Sphagnophytina</taxon>
        <taxon>Sphagnopsida</taxon>
        <taxon>Sphagnales</taxon>
        <taxon>Sphagnaceae</taxon>
        <taxon>Sphagnum</taxon>
    </lineage>
</organism>
<evidence type="ECO:0000313" key="2">
    <source>
        <dbReference type="EMBL" id="CAK9271676.1"/>
    </source>
</evidence>
<protein>
    <submittedName>
        <fullName evidence="2">Uncharacterized protein</fullName>
    </submittedName>
</protein>
<feature type="non-terminal residue" evidence="2">
    <location>
        <position position="1"/>
    </location>
</feature>
<proteinExistence type="predicted"/>
<gene>
    <name evidence="2" type="ORF">CSSPJE1EN1_LOCUS17154</name>
</gene>
<feature type="region of interest" description="Disordered" evidence="1">
    <location>
        <begin position="57"/>
        <end position="88"/>
    </location>
</feature>
<evidence type="ECO:0000313" key="3">
    <source>
        <dbReference type="Proteomes" id="UP001497444"/>
    </source>
</evidence>
<dbReference type="Proteomes" id="UP001497444">
    <property type="component" value="Chromosome 4"/>
</dbReference>
<feature type="compositionally biased region" description="Gly residues" evidence="1">
    <location>
        <begin position="57"/>
        <end position="71"/>
    </location>
</feature>
<reference evidence="2" key="1">
    <citation type="submission" date="2024-02" db="EMBL/GenBank/DDBJ databases">
        <authorList>
            <consortium name="ELIXIR-Norway"/>
            <consortium name="Elixir Norway"/>
        </authorList>
    </citation>
    <scope>NUCLEOTIDE SEQUENCE</scope>
</reference>
<keyword evidence="3" id="KW-1185">Reference proteome</keyword>
<sequence>SSEPFGKFSDQRDQDPTLKADRRNTIEKPRILRSKKLKGICKADGRSCLFSSEIGAGGCGGESKRGVGGRVGKTRGKATRRGNGGEKL</sequence>
<feature type="compositionally biased region" description="Basic and acidic residues" evidence="1">
    <location>
        <begin position="9"/>
        <end position="29"/>
    </location>
</feature>
<name>A0ABP0X0Z2_9BRYO</name>
<accession>A0ABP0X0Z2</accession>
<feature type="region of interest" description="Disordered" evidence="1">
    <location>
        <begin position="1"/>
        <end position="29"/>
    </location>
</feature>
<evidence type="ECO:0000256" key="1">
    <source>
        <dbReference type="SAM" id="MobiDB-lite"/>
    </source>
</evidence>
<dbReference type="EMBL" id="OZ020099">
    <property type="protein sequence ID" value="CAK9271676.1"/>
    <property type="molecule type" value="Genomic_DNA"/>
</dbReference>